<organism evidence="1 2">
    <name type="scientific">Pseudaminobacter salicylatoxidans</name>
    <dbReference type="NCBI Taxonomy" id="93369"/>
    <lineage>
        <taxon>Bacteria</taxon>
        <taxon>Pseudomonadati</taxon>
        <taxon>Pseudomonadota</taxon>
        <taxon>Alphaproteobacteria</taxon>
        <taxon>Hyphomicrobiales</taxon>
        <taxon>Phyllobacteriaceae</taxon>
        <taxon>Pseudaminobacter</taxon>
    </lineage>
</organism>
<comment type="caution">
    <text evidence="1">The sequence shown here is derived from an EMBL/GenBank/DDBJ whole genome shotgun (WGS) entry which is preliminary data.</text>
</comment>
<name>A0A316BYV4_PSESE</name>
<dbReference type="EMBL" id="QGGG01000014">
    <property type="protein sequence ID" value="PWJ79848.1"/>
    <property type="molecule type" value="Genomic_DNA"/>
</dbReference>
<dbReference type="AlphaFoldDB" id="A0A316BYV4"/>
<dbReference type="RefSeq" id="WP_109614138.1">
    <property type="nucleotide sequence ID" value="NZ_QGGG01000014.1"/>
</dbReference>
<protein>
    <submittedName>
        <fullName evidence="1">Uncharacterized protein</fullName>
    </submittedName>
</protein>
<evidence type="ECO:0000313" key="1">
    <source>
        <dbReference type="EMBL" id="PWJ79848.1"/>
    </source>
</evidence>
<evidence type="ECO:0000313" key="2">
    <source>
        <dbReference type="Proteomes" id="UP000245396"/>
    </source>
</evidence>
<accession>A0A316BYV4</accession>
<dbReference type="Proteomes" id="UP000245396">
    <property type="component" value="Unassembled WGS sequence"/>
</dbReference>
<keyword evidence="2" id="KW-1185">Reference proteome</keyword>
<proteinExistence type="predicted"/>
<sequence>MAKRPWLESTATLSLYFGGRNPGDSTSAIGWAVLENDPTAIASSGEMMIRSDPNAEAVAQWIRHGRPSPVAVYRYDEKTFPDSVPASEGMTLEQHNIAAEELKAALEDAGATVIFQWHYPMKDHRTHRFSLR</sequence>
<reference evidence="1 2" key="1">
    <citation type="submission" date="2018-05" db="EMBL/GenBank/DDBJ databases">
        <title>Genomic Encyclopedia of Type Strains, Phase IV (KMG-IV): sequencing the most valuable type-strain genomes for metagenomic binning, comparative biology and taxonomic classification.</title>
        <authorList>
            <person name="Goeker M."/>
        </authorList>
    </citation>
    <scope>NUCLEOTIDE SEQUENCE [LARGE SCALE GENOMIC DNA]</scope>
    <source>
        <strain evidence="1 2">DSM 6986</strain>
    </source>
</reference>
<gene>
    <name evidence="1" type="ORF">C7441_114126</name>
</gene>